<gene>
    <name evidence="2" type="ORF">HMPREF0724_11831</name>
</gene>
<dbReference type="AlphaFoldDB" id="E9T0D0"/>
<name>E9T0D0_RHOHA</name>
<proteinExistence type="predicted"/>
<accession>E9T0D0</accession>
<sequence length="43" mass="5016">MPGAPPGQRRSGIGRRRPDQQIRYFTDFRLVRMSTTARNVGRR</sequence>
<feature type="region of interest" description="Disordered" evidence="1">
    <location>
        <begin position="1"/>
        <end position="21"/>
    </location>
</feature>
<organism evidence="2 3">
    <name type="scientific">Prescottella equi ATCC 33707</name>
    <dbReference type="NCBI Taxonomy" id="525370"/>
    <lineage>
        <taxon>Bacteria</taxon>
        <taxon>Bacillati</taxon>
        <taxon>Actinomycetota</taxon>
        <taxon>Actinomycetes</taxon>
        <taxon>Mycobacteriales</taxon>
        <taxon>Nocardiaceae</taxon>
        <taxon>Prescottella</taxon>
    </lineage>
</organism>
<dbReference type="EMBL" id="ADNW02000008">
    <property type="protein sequence ID" value="EGD24713.1"/>
    <property type="molecule type" value="Genomic_DNA"/>
</dbReference>
<protein>
    <submittedName>
        <fullName evidence="2">Uncharacterized protein</fullName>
    </submittedName>
</protein>
<reference evidence="2" key="1">
    <citation type="submission" date="2011-01" db="EMBL/GenBank/DDBJ databases">
        <authorList>
            <person name="Muzny D."/>
            <person name="Qin X."/>
            <person name="Buhay C."/>
            <person name="Dugan-Rocha S."/>
            <person name="Ding Y."/>
            <person name="Chen G."/>
            <person name="Hawes A."/>
            <person name="Holder M."/>
            <person name="Jhangiani S."/>
            <person name="Johnson A."/>
            <person name="Khan Z."/>
            <person name="Li Z."/>
            <person name="Liu W."/>
            <person name="Liu X."/>
            <person name="Perez L."/>
            <person name="Shen H."/>
            <person name="Wang Q."/>
            <person name="Watt J."/>
            <person name="Xi L."/>
            <person name="Xin Y."/>
            <person name="Zhou J."/>
            <person name="Deng J."/>
            <person name="Jiang H."/>
            <person name="Liu Y."/>
            <person name="Qu J."/>
            <person name="Song X.-Z."/>
            <person name="Zhang L."/>
            <person name="Villasana D."/>
            <person name="Johnson A."/>
            <person name="Liu J."/>
            <person name="Liyanage D."/>
            <person name="Lorensuhewa L."/>
            <person name="Robinson T."/>
            <person name="Song A."/>
            <person name="Song B.-B."/>
            <person name="Dinh H."/>
            <person name="Thornton R."/>
            <person name="Coyle M."/>
            <person name="Francisco L."/>
            <person name="Jackson L."/>
            <person name="Javaid M."/>
            <person name="Korchina V."/>
            <person name="Kovar C."/>
            <person name="Mata R."/>
            <person name="Mathew T."/>
            <person name="Ngo R."/>
            <person name="Nguyen L."/>
            <person name="Nguyen N."/>
            <person name="Okwuonu G."/>
            <person name="Ongeri F."/>
            <person name="Pham C."/>
            <person name="Simmons D."/>
            <person name="Wilczek-Boney K."/>
            <person name="Hale W."/>
            <person name="Jakkamsetti A."/>
            <person name="Pham P."/>
            <person name="Ruth R."/>
            <person name="San Lucas F."/>
            <person name="Warren J."/>
            <person name="Zhang J."/>
            <person name="Zhao Z."/>
            <person name="Zhou C."/>
            <person name="Zhu D."/>
            <person name="Lee S."/>
            <person name="Bess C."/>
            <person name="Blankenburg K."/>
            <person name="Forbes L."/>
            <person name="Fu Q."/>
            <person name="Gubbala S."/>
            <person name="Hirani K."/>
            <person name="Jayaseelan J.C."/>
            <person name="Lara F."/>
            <person name="Munidasa M."/>
            <person name="Palculict T."/>
            <person name="Patil S."/>
            <person name="Pu L.-L."/>
            <person name="Saada N."/>
            <person name="Tang L."/>
            <person name="Weissenberger G."/>
            <person name="Zhu Y."/>
            <person name="Hemphill L."/>
            <person name="Shang Y."/>
            <person name="Youmans B."/>
            <person name="Ayvaz T."/>
            <person name="Ross M."/>
            <person name="Santibanez J."/>
            <person name="Aqrawi P."/>
            <person name="Gross S."/>
            <person name="Joshi V."/>
            <person name="Fowler G."/>
            <person name="Nazareth L."/>
            <person name="Reid J."/>
            <person name="Worley K."/>
            <person name="Petrosino J."/>
            <person name="Highlander S."/>
            <person name="Gibbs R."/>
        </authorList>
    </citation>
    <scope>NUCLEOTIDE SEQUENCE [LARGE SCALE GENOMIC DNA]</scope>
    <source>
        <strain evidence="2">ATCC 33707</strain>
    </source>
</reference>
<evidence type="ECO:0000313" key="3">
    <source>
        <dbReference type="Proteomes" id="UP000004245"/>
    </source>
</evidence>
<evidence type="ECO:0000313" key="2">
    <source>
        <dbReference type="EMBL" id="EGD24713.1"/>
    </source>
</evidence>
<evidence type="ECO:0000256" key="1">
    <source>
        <dbReference type="SAM" id="MobiDB-lite"/>
    </source>
</evidence>
<dbReference type="Proteomes" id="UP000004245">
    <property type="component" value="Unassembled WGS sequence"/>
</dbReference>
<comment type="caution">
    <text evidence="2">The sequence shown here is derived from an EMBL/GenBank/DDBJ whole genome shotgun (WGS) entry which is preliminary data.</text>
</comment>
<dbReference type="HOGENOM" id="CLU_3238825_0_0_11"/>
<keyword evidence="3" id="KW-1185">Reference proteome</keyword>